<keyword evidence="3" id="KW-1185">Reference proteome</keyword>
<gene>
    <name evidence="2" type="ORF">J6595_00450</name>
</gene>
<comment type="caution">
    <text evidence="2">The sequence shown here is derived from an EMBL/GenBank/DDBJ whole genome shotgun (WGS) entry which is preliminary data.</text>
</comment>
<dbReference type="Proteomes" id="UP000678276">
    <property type="component" value="Unassembled WGS sequence"/>
</dbReference>
<evidence type="ECO:0000256" key="1">
    <source>
        <dbReference type="SAM" id="MobiDB-lite"/>
    </source>
</evidence>
<dbReference type="EMBL" id="JAGJCF010000001">
    <property type="protein sequence ID" value="MBP0614056.1"/>
    <property type="molecule type" value="Genomic_DNA"/>
</dbReference>
<organism evidence="2 3">
    <name type="scientific">Jiella mangrovi</name>
    <dbReference type="NCBI Taxonomy" id="2821407"/>
    <lineage>
        <taxon>Bacteria</taxon>
        <taxon>Pseudomonadati</taxon>
        <taxon>Pseudomonadota</taxon>
        <taxon>Alphaproteobacteria</taxon>
        <taxon>Hyphomicrobiales</taxon>
        <taxon>Aurantimonadaceae</taxon>
        <taxon>Jiella</taxon>
    </lineage>
</organism>
<dbReference type="RefSeq" id="WP_209592461.1">
    <property type="nucleotide sequence ID" value="NZ_JAGJCF010000001.1"/>
</dbReference>
<name>A0ABS4BBE9_9HYPH</name>
<accession>A0ABS4BBE9</accession>
<proteinExistence type="predicted"/>
<protein>
    <submittedName>
        <fullName evidence="2">Uncharacterized protein</fullName>
    </submittedName>
</protein>
<reference evidence="2 3" key="1">
    <citation type="submission" date="2021-04" db="EMBL/GenBank/DDBJ databases">
        <title>Whole genome sequence of Jiella sp. KSK16Y-1.</title>
        <authorList>
            <person name="Tuo L."/>
        </authorList>
    </citation>
    <scope>NUCLEOTIDE SEQUENCE [LARGE SCALE GENOMIC DNA]</scope>
    <source>
        <strain evidence="2 3">KSK16Y-1</strain>
    </source>
</reference>
<feature type="region of interest" description="Disordered" evidence="1">
    <location>
        <begin position="83"/>
        <end position="127"/>
    </location>
</feature>
<evidence type="ECO:0000313" key="3">
    <source>
        <dbReference type="Proteomes" id="UP000678276"/>
    </source>
</evidence>
<evidence type="ECO:0000313" key="2">
    <source>
        <dbReference type="EMBL" id="MBP0614056.1"/>
    </source>
</evidence>
<sequence>MAEAAAREFARSVSTEARDILLLPSSLGSWSASGNVAEKIGTRMRVDDDRDLAEQVESALRALGIAATRSCDERGDSLRQAVSSLRDTTEASHIEASQDETADCGRDADTPGPEAGRAARPIDKAAR</sequence>